<proteinExistence type="inferred from homology"/>
<feature type="compositionally biased region" description="Gly residues" evidence="8">
    <location>
        <begin position="425"/>
        <end position="444"/>
    </location>
</feature>
<dbReference type="CDD" id="cd22427">
    <property type="entry name" value="KH_I_FMR1_FXR_rpt3"/>
    <property type="match status" value="1"/>
</dbReference>
<dbReference type="Pfam" id="PF05641">
    <property type="entry name" value="Agenet"/>
    <property type="match status" value="1"/>
</dbReference>
<evidence type="ECO:0000256" key="1">
    <source>
        <dbReference type="ARBA" id="ARBA00004331"/>
    </source>
</evidence>
<dbReference type="InterPro" id="IPR004088">
    <property type="entry name" value="KH_dom_type_1"/>
</dbReference>
<dbReference type="SUPFAM" id="SSF54791">
    <property type="entry name" value="Eukaryotic type KH-domain (KH-domain type I)"/>
    <property type="match status" value="2"/>
</dbReference>
<feature type="compositionally biased region" description="Basic and acidic residues" evidence="8">
    <location>
        <begin position="470"/>
        <end position="487"/>
    </location>
</feature>
<feature type="domain" description="Agenet-like" evidence="9">
    <location>
        <begin position="3"/>
        <end position="50"/>
    </location>
</feature>
<dbReference type="InterPro" id="IPR022034">
    <property type="entry name" value="FMR1-like_C_core"/>
</dbReference>
<evidence type="ECO:0000313" key="10">
    <source>
        <dbReference type="Proteomes" id="UP000694941"/>
    </source>
</evidence>
<dbReference type="InterPro" id="IPR040148">
    <property type="entry name" value="FMR1"/>
</dbReference>
<dbReference type="Gene3D" id="2.30.30.140">
    <property type="match status" value="2"/>
</dbReference>
<dbReference type="Pfam" id="PF17904">
    <property type="entry name" value="KH_9"/>
    <property type="match status" value="1"/>
</dbReference>
<dbReference type="Pfam" id="PF00013">
    <property type="entry name" value="KH_1"/>
    <property type="match status" value="2"/>
</dbReference>
<keyword evidence="4" id="KW-0677">Repeat</keyword>
<feature type="coiled-coil region" evidence="7">
    <location>
        <begin position="373"/>
        <end position="400"/>
    </location>
</feature>
<dbReference type="PANTHER" id="PTHR10603">
    <property type="entry name" value="FRAGILE X MENTAL RETARDATION SYNDROME-RELATED PROTEIN"/>
    <property type="match status" value="1"/>
</dbReference>
<dbReference type="PANTHER" id="PTHR10603:SF7">
    <property type="entry name" value="FRAGILE X MESSENGER RIBONUCLEOPROTEIN 1 HOMOLOG"/>
    <property type="match status" value="1"/>
</dbReference>
<feature type="compositionally biased region" description="Polar residues" evidence="8">
    <location>
        <begin position="587"/>
        <end position="601"/>
    </location>
</feature>
<keyword evidence="10" id="KW-1185">Reference proteome</keyword>
<feature type="compositionally biased region" description="Polar residues" evidence="8">
    <location>
        <begin position="453"/>
        <end position="463"/>
    </location>
</feature>
<dbReference type="PROSITE" id="PS51641">
    <property type="entry name" value="AGENET_LIKE"/>
    <property type="match status" value="2"/>
</dbReference>
<comment type="subcellular location">
    <subcellularLocation>
        <location evidence="1">Cytoplasm</location>
        <location evidence="1">Cytoplasmic ribonucleoprotein granule</location>
    </subcellularLocation>
</comment>
<sequence>MEDLVVEVCGENGAYYKAYVTDIHDDELTVAFENDWQPKSKFPFQRVRLPPLPLKEGEKLELTEGQEVEVYSRANEQEACGWWKAVVKMTKGDFHVVEYLGWETTYTEIVPSDRLRHKNTNPPVTKWSFHKFEIDVPEDLREHSKIENAHKEYKKAIGADVVTYNAEKNVLVIIGRSEATKKRAILLIEMHFRNLRQKVLLVHRTEEAARQLENTKLHSNSGYVEEFSVRDDLMGLAIGAHGANIQNARKLDGITGIDLEEPTCTFKIYGDTEEAVKKARSMLEFSEETVLVPRVLVGKVIGKNGRIIQEIVDKSGVVRVKIEGDNENQIPREEEFKEVVADQKWEDFQFEVPFVFVGTVENITNAKILLEYHLAHLKEVEKLRQEKQEIDQQLRTQMGSILNFPVPRRAGPDRGYNSDMDVGRGRGGGPPRGRGRGGGPGQGPGRRWAGDSRYNNSTGTHPATLSDYIPNDKRSGSYREMSDDGRVLRLPPRQRGRRRVTDEDESVMDSHEASSVASMDRESVSSVEGFQSQRRRQRRWNKHEDGPFSSEQPRQVNRRYSEPREVGRGRGGSDKFIPPRRIKREQNSNINGENNSETSLELASGNVPPKQQKEPIQSNCKSEILTEPTMPKDKQIVNGTT</sequence>
<name>A0ABM1SB22_LIMPO</name>
<dbReference type="CDD" id="cd22426">
    <property type="entry name" value="KH_I_FMR1_FXR_rpt2"/>
    <property type="match status" value="1"/>
</dbReference>
<dbReference type="InterPro" id="IPR004087">
    <property type="entry name" value="KH_dom"/>
</dbReference>
<dbReference type="GeneID" id="106458787"/>
<feature type="domain" description="Agenet-like" evidence="9">
    <location>
        <begin position="66"/>
        <end position="118"/>
    </location>
</feature>
<evidence type="ECO:0000256" key="7">
    <source>
        <dbReference type="SAM" id="Coils"/>
    </source>
</evidence>
<dbReference type="Gene3D" id="3.30.1370.10">
    <property type="entry name" value="K Homology domain, type 1"/>
    <property type="match status" value="2"/>
</dbReference>
<keyword evidence="5 6" id="KW-0694">RNA-binding</keyword>
<dbReference type="Pfam" id="PF18336">
    <property type="entry name" value="Tudor_FRX1"/>
    <property type="match status" value="1"/>
</dbReference>
<feature type="compositionally biased region" description="Basic and acidic residues" evidence="8">
    <location>
        <begin position="559"/>
        <end position="573"/>
    </location>
</feature>
<evidence type="ECO:0000256" key="6">
    <source>
        <dbReference type="PROSITE-ProRule" id="PRU00117"/>
    </source>
</evidence>
<dbReference type="CDD" id="cd22425">
    <property type="entry name" value="KH_I_FMR1_FXR_rpt1"/>
    <property type="match status" value="1"/>
</dbReference>
<dbReference type="InterPro" id="IPR041560">
    <property type="entry name" value="Tudor_FRM1"/>
</dbReference>
<dbReference type="PROSITE" id="PS50084">
    <property type="entry name" value="KH_TYPE_1"/>
    <property type="match status" value="2"/>
</dbReference>
<comment type="similarity">
    <text evidence="2">Belongs to the FMR1 family.</text>
</comment>
<dbReference type="CDD" id="cd20402">
    <property type="entry name" value="Tudor_Agenet_FMRP-like_rpt1"/>
    <property type="match status" value="1"/>
</dbReference>
<dbReference type="Proteomes" id="UP000694941">
    <property type="component" value="Unplaced"/>
</dbReference>
<evidence type="ECO:0000256" key="2">
    <source>
        <dbReference type="ARBA" id="ARBA00006633"/>
    </source>
</evidence>
<evidence type="ECO:0000256" key="5">
    <source>
        <dbReference type="ARBA" id="ARBA00022884"/>
    </source>
</evidence>
<reference evidence="11" key="1">
    <citation type="submission" date="2025-08" db="UniProtKB">
        <authorList>
            <consortium name="RefSeq"/>
        </authorList>
    </citation>
    <scope>IDENTIFICATION</scope>
    <source>
        <tissue evidence="11">Muscle</tissue>
    </source>
</reference>
<dbReference type="Pfam" id="PF12235">
    <property type="entry name" value="FXMRP1_C_core"/>
    <property type="match status" value="1"/>
</dbReference>
<dbReference type="RefSeq" id="XP_022240827.1">
    <property type="nucleotide sequence ID" value="XM_022385119.1"/>
</dbReference>
<evidence type="ECO:0000256" key="4">
    <source>
        <dbReference type="ARBA" id="ARBA00022737"/>
    </source>
</evidence>
<dbReference type="InterPro" id="IPR008395">
    <property type="entry name" value="Agenet-like_dom"/>
</dbReference>
<accession>A0ABM1SB22</accession>
<evidence type="ECO:0000259" key="9">
    <source>
        <dbReference type="PROSITE" id="PS51641"/>
    </source>
</evidence>
<keyword evidence="3" id="KW-0963">Cytoplasm</keyword>
<dbReference type="SMART" id="SM00322">
    <property type="entry name" value="KH"/>
    <property type="match status" value="2"/>
</dbReference>
<organism evidence="10 11">
    <name type="scientific">Limulus polyphemus</name>
    <name type="common">Atlantic horseshoe crab</name>
    <dbReference type="NCBI Taxonomy" id="6850"/>
    <lineage>
        <taxon>Eukaryota</taxon>
        <taxon>Metazoa</taxon>
        <taxon>Ecdysozoa</taxon>
        <taxon>Arthropoda</taxon>
        <taxon>Chelicerata</taxon>
        <taxon>Merostomata</taxon>
        <taxon>Xiphosura</taxon>
        <taxon>Limulidae</taxon>
        <taxon>Limulus</taxon>
    </lineage>
</organism>
<protein>
    <submittedName>
        <fullName evidence="11">Fragile X mental retardation syndrome-related protein 1-like isoform X1</fullName>
    </submittedName>
</protein>
<dbReference type="InterPro" id="IPR040472">
    <property type="entry name" value="FMRP_KH0"/>
</dbReference>
<gene>
    <name evidence="11" type="primary">LOC106458787</name>
</gene>
<keyword evidence="7" id="KW-0175">Coiled coil</keyword>
<evidence type="ECO:0000256" key="3">
    <source>
        <dbReference type="ARBA" id="ARBA00022490"/>
    </source>
</evidence>
<feature type="region of interest" description="Disordered" evidence="8">
    <location>
        <begin position="401"/>
        <end position="641"/>
    </location>
</feature>
<evidence type="ECO:0000313" key="11">
    <source>
        <dbReference type="RefSeq" id="XP_022240827.1"/>
    </source>
</evidence>
<evidence type="ECO:0000256" key="8">
    <source>
        <dbReference type="SAM" id="MobiDB-lite"/>
    </source>
</evidence>
<dbReference type="InterPro" id="IPR036612">
    <property type="entry name" value="KH_dom_type_1_sf"/>
</dbReference>